<evidence type="ECO:0000256" key="7">
    <source>
        <dbReference type="SAM" id="MobiDB-lite"/>
    </source>
</evidence>
<keyword evidence="6" id="KW-0472">Membrane</keyword>
<dbReference type="OMA" id="HVCFRIF"/>
<dbReference type="EMBL" id="BEZZ01000034">
    <property type="protein sequence ID" value="GCC23610.1"/>
    <property type="molecule type" value="Genomic_DNA"/>
</dbReference>
<evidence type="ECO:0000256" key="4">
    <source>
        <dbReference type="ARBA" id="ARBA00022687"/>
    </source>
</evidence>
<keyword evidence="3" id="KW-1003">Cell membrane</keyword>
<evidence type="ECO:0000313" key="8">
    <source>
        <dbReference type="EMBL" id="GCC23610.1"/>
    </source>
</evidence>
<feature type="compositionally biased region" description="Basic and acidic residues" evidence="7">
    <location>
        <begin position="1043"/>
        <end position="1054"/>
    </location>
</feature>
<feature type="region of interest" description="Disordered" evidence="7">
    <location>
        <begin position="567"/>
        <end position="606"/>
    </location>
</feature>
<dbReference type="GO" id="GO:0005546">
    <property type="term" value="F:phosphatidylinositol-4,5-bisphosphate binding"/>
    <property type="evidence" value="ECO:0007669"/>
    <property type="project" value="TreeGrafter"/>
</dbReference>
<evidence type="ECO:0000256" key="6">
    <source>
        <dbReference type="ARBA" id="ARBA00023136"/>
    </source>
</evidence>
<dbReference type="InterPro" id="IPR019003">
    <property type="entry name" value="AMER"/>
</dbReference>
<comment type="similarity">
    <text evidence="2">Belongs to the Amer family.</text>
</comment>
<feature type="compositionally biased region" description="Basic and acidic residues" evidence="7">
    <location>
        <begin position="567"/>
        <end position="576"/>
    </location>
</feature>
<sequence length="1076" mass="119106">MDPRRSRNFRKYSLQQAVRNAETFIDIDFERRSLNKYSVMTGGSCKDEKVKKLFLKSGQARSVTSTSVQRDKEGDQQGFWNLQRSVRKSKTHDCVLSMAQDTEYSQLDKSQDNKIITCLDKNKDRIINSINFSEMAITSEPFVLNRLRERRVSSQSNHSRLELPSPSTQSLPSIANCITNRRLSLRKPKRGLRGLFTMRRNRQEKVPSIGTKVHKPDSKLFGGRVTLRPHKGIYKSSKILTHAGDSLAQYFTDSDPPSDSSHECSSTLCEDVASLKSFDSLTGCGEIFADEENADQLETGHSYKRATERCEDKQTPSNGSFQGGGEQLASPGQTDGLELNGFWKNMENSDAAPQNIQEPTTNEGRADSAALKTGDEQLTLSPLEFQKITEKEEVEESEKNLDASVDLGTPQSDHQESTSTSDEGYYDSFSPGQEEDENKSAQSPCVNRQFPRDSYSGDALYELFSDPEEPSISPILDEDVSTLQHALAQPQTPLSMYSFYVGAEENMAPSPTVDVNSHEFFQGSWKGKECLLKLCDTELSLAMGLVNWLRQKTETNVFGINVQNKIESHGPSRTDRTSSANMSVGHSVSCTDTERAIEGNSTSDLSKISAMRQNGTSEPKINLDDQTGICPFVKSTNDNVSSATKLMSRYGDPMLLQSNRNTAGQVAPVTLLKKQALLTTQPHRELTSMTVSTGEAKIAPKSLIVVEVNKNSLCPSCRKSVDSNLAEVILCSSCFALVSTHNTAELLGKLSKKDCQLGPRKDYQSNFNNSRPLEADVYVSQLLEDCVNHMASLKMNSRDAGQFCNEAAMEDCPLLLALQVGQQNEQDKNVRLTGTKFTDRRGKETNEVRSNSAQDVNKKIKEEISLLNSDLIGMESSCKIRNILPSITGSQSWSVNGEPKEKPVSSKTRQCNNAAVSEKESTWTLCLDERNHSDELQHEIIPCGTTALTCPKRNHCITSLSENAYAPSQHSYLPLSKSVCSGLQNYGHQVENSKSCKKSLSHQGDLCFASFSSSPSLPSPSGKKLFVLQTKCGFIPVKENCNHKEEEKSPEKGKISINVRAPHSTNMRSEGTSTHH</sequence>
<feature type="compositionally biased region" description="Polar residues" evidence="7">
    <location>
        <begin position="352"/>
        <end position="363"/>
    </location>
</feature>
<dbReference type="Pfam" id="PF09422">
    <property type="entry name" value="AMER"/>
    <property type="match status" value="2"/>
</dbReference>
<keyword evidence="9" id="KW-1185">Reference proteome</keyword>
<dbReference type="GO" id="GO:0016055">
    <property type="term" value="P:Wnt signaling pathway"/>
    <property type="evidence" value="ECO:0007669"/>
    <property type="project" value="UniProtKB-KW"/>
</dbReference>
<comment type="subcellular location">
    <subcellularLocation>
        <location evidence="1">Cell membrane</location>
        <topology evidence="1">Peripheral membrane protein</topology>
    </subcellularLocation>
</comment>
<evidence type="ECO:0000256" key="3">
    <source>
        <dbReference type="ARBA" id="ARBA00022475"/>
    </source>
</evidence>
<dbReference type="GO" id="GO:0005886">
    <property type="term" value="C:plasma membrane"/>
    <property type="evidence" value="ECO:0007669"/>
    <property type="project" value="UniProtKB-SubCell"/>
</dbReference>
<feature type="region of interest" description="Disordered" evidence="7">
    <location>
        <begin position="352"/>
        <end position="449"/>
    </location>
</feature>
<name>A0A401RZV0_CHIPU</name>
<dbReference type="PANTHER" id="PTHR22237:SF2">
    <property type="entry name" value="APC MEMBRANE RECRUITMENT PROTEIN 3"/>
    <property type="match status" value="1"/>
</dbReference>
<feature type="compositionally biased region" description="Polar residues" evidence="7">
    <location>
        <begin position="409"/>
        <end position="422"/>
    </location>
</feature>
<dbReference type="Proteomes" id="UP000287033">
    <property type="component" value="Unassembled WGS sequence"/>
</dbReference>
<keyword evidence="5" id="KW-0446">Lipid-binding</keyword>
<feature type="compositionally biased region" description="Polar residues" evidence="7">
    <location>
        <begin position="577"/>
        <end position="591"/>
    </location>
</feature>
<evidence type="ECO:0008006" key="10">
    <source>
        <dbReference type="Google" id="ProtNLM"/>
    </source>
</evidence>
<comment type="caution">
    <text evidence="8">The sequence shown here is derived from an EMBL/GenBank/DDBJ whole genome shotgun (WGS) entry which is preliminary data.</text>
</comment>
<protein>
    <recommendedName>
        <fullName evidence="10">APC membrane recruitment protein 3</fullName>
    </recommendedName>
</protein>
<dbReference type="PANTHER" id="PTHR22237">
    <property type="entry name" value="APC MEMBRANE RECRUITMENT PROTEIN 2-RELATED"/>
    <property type="match status" value="1"/>
</dbReference>
<evidence type="ECO:0000256" key="2">
    <source>
        <dbReference type="ARBA" id="ARBA00007750"/>
    </source>
</evidence>
<proteinExistence type="inferred from homology"/>
<evidence type="ECO:0000256" key="1">
    <source>
        <dbReference type="ARBA" id="ARBA00004202"/>
    </source>
</evidence>
<feature type="compositionally biased region" description="Polar residues" evidence="7">
    <location>
        <begin position="1063"/>
        <end position="1076"/>
    </location>
</feature>
<evidence type="ECO:0000256" key="5">
    <source>
        <dbReference type="ARBA" id="ARBA00023121"/>
    </source>
</evidence>
<gene>
    <name evidence="8" type="ORF">chiPu_0002007</name>
</gene>
<feature type="region of interest" description="Disordered" evidence="7">
    <location>
        <begin position="1043"/>
        <end position="1076"/>
    </location>
</feature>
<dbReference type="OrthoDB" id="9898564at2759"/>
<feature type="compositionally biased region" description="Basic and acidic residues" evidence="7">
    <location>
        <begin position="305"/>
        <end position="314"/>
    </location>
</feature>
<dbReference type="AlphaFoldDB" id="A0A401RZV0"/>
<keyword evidence="4" id="KW-0879">Wnt signaling pathway</keyword>
<organism evidence="8 9">
    <name type="scientific">Chiloscyllium punctatum</name>
    <name type="common">Brownbanded bambooshark</name>
    <name type="synonym">Hemiscyllium punctatum</name>
    <dbReference type="NCBI Taxonomy" id="137246"/>
    <lineage>
        <taxon>Eukaryota</taxon>
        <taxon>Metazoa</taxon>
        <taxon>Chordata</taxon>
        <taxon>Craniata</taxon>
        <taxon>Vertebrata</taxon>
        <taxon>Chondrichthyes</taxon>
        <taxon>Elasmobranchii</taxon>
        <taxon>Galeomorphii</taxon>
        <taxon>Galeoidea</taxon>
        <taxon>Orectolobiformes</taxon>
        <taxon>Hemiscylliidae</taxon>
        <taxon>Chiloscyllium</taxon>
    </lineage>
</organism>
<accession>A0A401RZV0</accession>
<dbReference type="GO" id="GO:0008013">
    <property type="term" value="F:beta-catenin binding"/>
    <property type="evidence" value="ECO:0007669"/>
    <property type="project" value="TreeGrafter"/>
</dbReference>
<reference evidence="8 9" key="1">
    <citation type="journal article" date="2018" name="Nat. Ecol. Evol.">
        <title>Shark genomes provide insights into elasmobranch evolution and the origin of vertebrates.</title>
        <authorList>
            <person name="Hara Y"/>
            <person name="Yamaguchi K"/>
            <person name="Onimaru K"/>
            <person name="Kadota M"/>
            <person name="Koyanagi M"/>
            <person name="Keeley SD"/>
            <person name="Tatsumi K"/>
            <person name="Tanaka K"/>
            <person name="Motone F"/>
            <person name="Kageyama Y"/>
            <person name="Nozu R"/>
            <person name="Adachi N"/>
            <person name="Nishimura O"/>
            <person name="Nakagawa R"/>
            <person name="Tanegashima C"/>
            <person name="Kiyatake I"/>
            <person name="Matsumoto R"/>
            <person name="Murakumo K"/>
            <person name="Nishida K"/>
            <person name="Terakita A"/>
            <person name="Kuratani S"/>
            <person name="Sato K"/>
            <person name="Hyodo S Kuraku.S."/>
        </authorList>
    </citation>
    <scope>NUCLEOTIDE SEQUENCE [LARGE SCALE GENOMIC DNA]</scope>
</reference>
<feature type="compositionally biased region" description="Basic and acidic residues" evidence="7">
    <location>
        <begin position="387"/>
        <end position="401"/>
    </location>
</feature>
<dbReference type="GO" id="GO:0060828">
    <property type="term" value="P:regulation of canonical Wnt signaling pathway"/>
    <property type="evidence" value="ECO:0007669"/>
    <property type="project" value="TreeGrafter"/>
</dbReference>
<feature type="region of interest" description="Disordered" evidence="7">
    <location>
        <begin position="305"/>
        <end position="340"/>
    </location>
</feature>
<evidence type="ECO:0000313" key="9">
    <source>
        <dbReference type="Proteomes" id="UP000287033"/>
    </source>
</evidence>